<dbReference type="OrthoDB" id="5423336at2759"/>
<sequence length="140" mass="16338">MQQTITLASYIGYKFWFDILYCVNCLARHTLYPSKQVIRFFKELLQFLWQTRSKRLVWNKRDKTDDDANYITGIVDASFAKQEEYKSQYRAFIQLNSNMIGAVSSKLKLTCASSIKTELYGISESTHRFANLCLRNGAIH</sequence>
<gene>
    <name evidence="1" type="primary">TPHA0I03315</name>
    <name evidence="1" type="ordered locus">TPHA_0I03315</name>
</gene>
<dbReference type="AlphaFoldDB" id="G8BY55"/>
<name>G8BY55_TETPH</name>
<dbReference type="HOGENOM" id="CLU_096304_1_0_1"/>
<reference evidence="1 2" key="1">
    <citation type="journal article" date="2011" name="Proc. Natl. Acad. Sci. U.S.A.">
        <title>Evolutionary erosion of yeast sex chromosomes by mating-type switching accidents.</title>
        <authorList>
            <person name="Gordon J.L."/>
            <person name="Armisen D."/>
            <person name="Proux-Wera E."/>
            <person name="Oheigeartaigh S.S."/>
            <person name="Byrne K.P."/>
            <person name="Wolfe K.H."/>
        </authorList>
    </citation>
    <scope>NUCLEOTIDE SEQUENCE [LARGE SCALE GENOMIC DNA]</scope>
    <source>
        <strain evidence="2">ATCC 24235 / CBS 4417 / NBRC 1672 / NRRL Y-8282 / UCD 70-5</strain>
    </source>
</reference>
<keyword evidence="2" id="KW-1185">Reference proteome</keyword>
<organism evidence="1 2">
    <name type="scientific">Tetrapisispora phaffii (strain ATCC 24235 / CBS 4417 / NBRC 1672 / NRRL Y-8282 / UCD 70-5)</name>
    <name type="common">Yeast</name>
    <name type="synonym">Fabospora phaffii</name>
    <dbReference type="NCBI Taxonomy" id="1071381"/>
    <lineage>
        <taxon>Eukaryota</taxon>
        <taxon>Fungi</taxon>
        <taxon>Dikarya</taxon>
        <taxon>Ascomycota</taxon>
        <taxon>Saccharomycotina</taxon>
        <taxon>Saccharomycetes</taxon>
        <taxon>Saccharomycetales</taxon>
        <taxon>Saccharomycetaceae</taxon>
        <taxon>Tetrapisispora</taxon>
    </lineage>
</organism>
<dbReference type="eggNOG" id="KOG0017">
    <property type="taxonomic scope" value="Eukaryota"/>
</dbReference>
<dbReference type="KEGG" id="tpf:TPHA_0I03315"/>
<protein>
    <submittedName>
        <fullName evidence="1">Uncharacterized protein</fullName>
    </submittedName>
</protein>
<dbReference type="OMA" id="CLARHTL"/>
<dbReference type="Proteomes" id="UP000005666">
    <property type="component" value="Chromosome 9"/>
</dbReference>
<dbReference type="EMBL" id="HE612864">
    <property type="protein sequence ID" value="CCE64833.1"/>
    <property type="molecule type" value="Genomic_DNA"/>
</dbReference>
<accession>G8BY55</accession>
<evidence type="ECO:0000313" key="2">
    <source>
        <dbReference type="Proteomes" id="UP000005666"/>
    </source>
</evidence>
<dbReference type="GeneID" id="11534631"/>
<proteinExistence type="predicted"/>
<dbReference type="RefSeq" id="XP_003687267.1">
    <property type="nucleotide sequence ID" value="XM_003687219.1"/>
</dbReference>
<evidence type="ECO:0000313" key="1">
    <source>
        <dbReference type="EMBL" id="CCE64833.1"/>
    </source>
</evidence>